<dbReference type="PROSITE" id="PS51379">
    <property type="entry name" value="4FE4S_FER_2"/>
    <property type="match status" value="2"/>
</dbReference>
<dbReference type="Gene3D" id="1.10.1060.10">
    <property type="entry name" value="Alpha-helical ferredoxin"/>
    <property type="match status" value="1"/>
</dbReference>
<dbReference type="PRINTS" id="PR00419">
    <property type="entry name" value="ADXRDTASE"/>
</dbReference>
<dbReference type="GO" id="GO:0016491">
    <property type="term" value="F:oxidoreductase activity"/>
    <property type="evidence" value="ECO:0007669"/>
    <property type="project" value="InterPro"/>
</dbReference>
<dbReference type="InterPro" id="IPR023753">
    <property type="entry name" value="FAD/NAD-binding_dom"/>
</dbReference>
<evidence type="ECO:0000256" key="1">
    <source>
        <dbReference type="ARBA" id="ARBA00022723"/>
    </source>
</evidence>
<protein>
    <submittedName>
        <fullName evidence="5">FAD-dependent oxidoreductase</fullName>
    </submittedName>
</protein>
<dbReference type="InterPro" id="IPR017900">
    <property type="entry name" value="4Fe4S_Fe_S_CS"/>
</dbReference>
<dbReference type="SUPFAM" id="SSF51971">
    <property type="entry name" value="Nucleotide-binding domain"/>
    <property type="match status" value="1"/>
</dbReference>
<keyword evidence="6" id="KW-1185">Reference proteome</keyword>
<dbReference type="InterPro" id="IPR017896">
    <property type="entry name" value="4Fe4S_Fe-S-bd"/>
</dbReference>
<comment type="caution">
    <text evidence="5">The sequence shown here is derived from an EMBL/GenBank/DDBJ whole genome shotgun (WGS) entry which is preliminary data.</text>
</comment>
<keyword evidence="2" id="KW-0408">Iron</keyword>
<keyword evidence="3" id="KW-0411">Iron-sulfur</keyword>
<dbReference type="Pfam" id="PF07992">
    <property type="entry name" value="Pyr_redox_2"/>
    <property type="match status" value="1"/>
</dbReference>
<dbReference type="Gene3D" id="3.50.50.60">
    <property type="entry name" value="FAD/NAD(P)-binding domain"/>
    <property type="match status" value="2"/>
</dbReference>
<evidence type="ECO:0000313" key="5">
    <source>
        <dbReference type="EMBL" id="RRK30911.1"/>
    </source>
</evidence>
<dbReference type="Pfam" id="PF00037">
    <property type="entry name" value="Fer4"/>
    <property type="match status" value="1"/>
</dbReference>
<evidence type="ECO:0000256" key="2">
    <source>
        <dbReference type="ARBA" id="ARBA00023004"/>
    </source>
</evidence>
<dbReference type="Proteomes" id="UP000274920">
    <property type="component" value="Unassembled WGS sequence"/>
</dbReference>
<dbReference type="AlphaFoldDB" id="A0A3R8JLD0"/>
<accession>A0A3R8JLD0</accession>
<dbReference type="Pfam" id="PF14691">
    <property type="entry name" value="Fer4_20"/>
    <property type="match status" value="1"/>
</dbReference>
<organism evidence="5 6">
    <name type="scientific">Schaedlerella arabinosiphila</name>
    <dbReference type="NCBI Taxonomy" id="2044587"/>
    <lineage>
        <taxon>Bacteria</taxon>
        <taxon>Bacillati</taxon>
        <taxon>Bacillota</taxon>
        <taxon>Clostridia</taxon>
        <taxon>Lachnospirales</taxon>
        <taxon>Lachnospiraceae</taxon>
        <taxon>Schaedlerella</taxon>
    </lineage>
</organism>
<dbReference type="PANTHER" id="PTHR42783">
    <property type="entry name" value="GLUTAMATE SYNTHASE [NADPH] SMALL CHAIN"/>
    <property type="match status" value="1"/>
</dbReference>
<dbReference type="SUPFAM" id="SSF46548">
    <property type="entry name" value="alpha-helical ferredoxin"/>
    <property type="match status" value="1"/>
</dbReference>
<evidence type="ECO:0000259" key="4">
    <source>
        <dbReference type="PROSITE" id="PS51379"/>
    </source>
</evidence>
<name>A0A3R8JLD0_9FIRM</name>
<dbReference type="InterPro" id="IPR036188">
    <property type="entry name" value="FAD/NAD-bd_sf"/>
</dbReference>
<feature type="domain" description="4Fe-4S ferredoxin-type" evidence="4">
    <location>
        <begin position="23"/>
        <end position="52"/>
    </location>
</feature>
<proteinExistence type="predicted"/>
<dbReference type="InterPro" id="IPR009051">
    <property type="entry name" value="Helical_ferredxn"/>
</dbReference>
<dbReference type="PANTHER" id="PTHR42783:SF3">
    <property type="entry name" value="GLUTAMATE SYNTHASE [NADPH] SMALL CHAIN-RELATED"/>
    <property type="match status" value="1"/>
</dbReference>
<dbReference type="SUPFAM" id="SSF54862">
    <property type="entry name" value="4Fe-4S ferredoxins"/>
    <property type="match status" value="2"/>
</dbReference>
<sequence>MKNKIDKILFDHMAPVGGRSYGLEVVIDPEKCAGCGICAMECPSRIIDMVHTDCGQKISACEKECLCENDVKYALYQFGQGMGEETAFYTIAEKNPFPAITGRVCSHPCETGCNRRHLDEAVNLHGFEKYIGDSAIAEQLAFSAAGKKKDKKIAVVGSGPAGLSCAFFLAKNGYDVTVFEKEEKPGGVLRYGIPDYRIPGEVLDAEIDRALSVGIQVKTNVNVGKDESLDALIKEYDAVYLACGRQNNFKLDAAGEEYAVSALDFLKQSHQDAAQCPKGEVIVIGGGNVALDAARTAKRSGAVSVTVISLEKAYEMPASSEEIAAAKEEGIGFIYGKGAAALEKRDGRICVSLKNCTSLRDESGRFHPRYAPSDEKLIADTVITAIGQGADLKWLPPDIAGEHDRLVPVDDMKQTHRPGIFAGGDFTDFCNAGTVSGNIADGRKAAERIQRYFGEDKQADPERRIEDTDHTEKYYAVKARTEAAEDTAKYEAERCLHCGNKKAVYRKKENVLYFNRACQNCRNCISVCQENAVAFVYSTIQK</sequence>
<dbReference type="PROSITE" id="PS00198">
    <property type="entry name" value="4FE4S_FER_1"/>
    <property type="match status" value="1"/>
</dbReference>
<evidence type="ECO:0000256" key="3">
    <source>
        <dbReference type="ARBA" id="ARBA00023014"/>
    </source>
</evidence>
<feature type="domain" description="4Fe-4S ferredoxin-type" evidence="4">
    <location>
        <begin position="508"/>
        <end position="538"/>
    </location>
</feature>
<gene>
    <name evidence="5" type="ORF">EBB54_05615</name>
</gene>
<reference evidence="5" key="1">
    <citation type="submission" date="2018-10" db="EMBL/GenBank/DDBJ databases">
        <title>Schaedlerella arabinophila gen. nov. sp. nov., isolated from the mouse intestinal tract and comparative analysis with the genome of the closely related altered Schaedler flora strain ASF502.</title>
        <authorList>
            <person name="Miyake S."/>
            <person name="Soh M."/>
            <person name="Seedorf H."/>
        </authorList>
    </citation>
    <scope>NUCLEOTIDE SEQUENCE [LARGE SCALE GENOMIC DNA]</scope>
    <source>
        <strain evidence="5">DSM 106076</strain>
    </source>
</reference>
<dbReference type="RefSeq" id="WP_125126681.1">
    <property type="nucleotide sequence ID" value="NZ_RHJS01000002.1"/>
</dbReference>
<dbReference type="GO" id="GO:0051536">
    <property type="term" value="F:iron-sulfur cluster binding"/>
    <property type="evidence" value="ECO:0007669"/>
    <property type="project" value="UniProtKB-KW"/>
</dbReference>
<dbReference type="GO" id="GO:0046872">
    <property type="term" value="F:metal ion binding"/>
    <property type="evidence" value="ECO:0007669"/>
    <property type="project" value="UniProtKB-KW"/>
</dbReference>
<evidence type="ECO:0000313" key="6">
    <source>
        <dbReference type="Proteomes" id="UP000274920"/>
    </source>
</evidence>
<keyword evidence="1" id="KW-0479">Metal-binding</keyword>
<dbReference type="InterPro" id="IPR028261">
    <property type="entry name" value="DPD_II"/>
</dbReference>
<dbReference type="EMBL" id="RHJS01000002">
    <property type="protein sequence ID" value="RRK30911.1"/>
    <property type="molecule type" value="Genomic_DNA"/>
</dbReference>